<reference evidence="2 3" key="1">
    <citation type="submission" date="2017-04" db="EMBL/GenBank/DDBJ databases">
        <authorList>
            <person name="Afonso C.L."/>
            <person name="Miller P.J."/>
            <person name="Scott M.A."/>
            <person name="Spackman E."/>
            <person name="Goraichik I."/>
            <person name="Dimitrov K.M."/>
            <person name="Suarez D.L."/>
            <person name="Swayne D.E."/>
        </authorList>
    </citation>
    <scope>NUCLEOTIDE SEQUENCE [LARGE SCALE GENOMIC DNA]</scope>
    <source>
        <strain evidence="2">LMG 28154</strain>
    </source>
</reference>
<evidence type="ECO:0000313" key="3">
    <source>
        <dbReference type="Proteomes" id="UP000198460"/>
    </source>
</evidence>
<name>A0A238H0G7_9BURK</name>
<evidence type="ECO:0000256" key="1">
    <source>
        <dbReference type="SAM" id="MobiDB-lite"/>
    </source>
</evidence>
<feature type="compositionally biased region" description="Low complexity" evidence="1">
    <location>
        <begin position="14"/>
        <end position="42"/>
    </location>
</feature>
<protein>
    <submittedName>
        <fullName evidence="2">Uncharacterized protein</fullName>
    </submittedName>
</protein>
<dbReference type="EMBL" id="FXAN01000033">
    <property type="protein sequence ID" value="SMF98672.1"/>
    <property type="molecule type" value="Genomic_DNA"/>
</dbReference>
<accession>A0A238H0G7</accession>
<dbReference type="Proteomes" id="UP000198460">
    <property type="component" value="Unassembled WGS sequence"/>
</dbReference>
<gene>
    <name evidence="2" type="ORF">BSIN_1953</name>
</gene>
<organism evidence="2 3">
    <name type="scientific">Burkholderia singularis</name>
    <dbReference type="NCBI Taxonomy" id="1503053"/>
    <lineage>
        <taxon>Bacteria</taxon>
        <taxon>Pseudomonadati</taxon>
        <taxon>Pseudomonadota</taxon>
        <taxon>Betaproteobacteria</taxon>
        <taxon>Burkholderiales</taxon>
        <taxon>Burkholderiaceae</taxon>
        <taxon>Burkholderia</taxon>
        <taxon>pseudomallei group</taxon>
    </lineage>
</organism>
<sequence>MPPLPPKPIERAQPPADAADAASSDDGSAADSPLALSPELSAQRASKAMPASGASSAQ</sequence>
<feature type="region of interest" description="Disordered" evidence="1">
    <location>
        <begin position="1"/>
        <end position="58"/>
    </location>
</feature>
<proteinExistence type="predicted"/>
<dbReference type="AlphaFoldDB" id="A0A238H0G7"/>
<evidence type="ECO:0000313" key="2">
    <source>
        <dbReference type="EMBL" id="SMF98672.1"/>
    </source>
</evidence>